<dbReference type="PRINTS" id="PR00909">
    <property type="entry name" value="SPERMDNBNDNG"/>
</dbReference>
<accession>E8LM26</accession>
<dbReference type="eggNOG" id="COG0687">
    <property type="taxonomic scope" value="Bacteria"/>
</dbReference>
<organism evidence="7 8">
    <name type="scientific">Succinatimonas hippei (strain DSM 22608 / JCM 16073 / KCTC 15190 / YIT 12066)</name>
    <dbReference type="NCBI Taxonomy" id="762983"/>
    <lineage>
        <taxon>Bacteria</taxon>
        <taxon>Pseudomonadati</taxon>
        <taxon>Pseudomonadota</taxon>
        <taxon>Gammaproteobacteria</taxon>
        <taxon>Aeromonadales</taxon>
        <taxon>Succinivibrionaceae</taxon>
        <taxon>Succinatimonas</taxon>
    </lineage>
</organism>
<evidence type="ECO:0000256" key="1">
    <source>
        <dbReference type="ARBA" id="ARBA00004418"/>
    </source>
</evidence>
<evidence type="ECO:0000313" key="7">
    <source>
        <dbReference type="EMBL" id="EFY06430.1"/>
    </source>
</evidence>
<dbReference type="RefSeq" id="WP_009143964.1">
    <property type="nucleotide sequence ID" value="NZ_GL831048.1"/>
</dbReference>
<dbReference type="GO" id="GO:0019808">
    <property type="term" value="F:polyamine binding"/>
    <property type="evidence" value="ECO:0007669"/>
    <property type="project" value="InterPro"/>
</dbReference>
<proteinExistence type="inferred from homology"/>
<sequence>MFKKCLLLTFLSLGISSTSFADSNDLYIMNWSDYIAPDTIENFEKETGIKVHYSLIDSNEMLEAKLMAGNSGYDIITPSLHVLKRLGDAGLLLELDKNKLPNLQHLDKDKMAKIAQVDKDNTFGIPYMELSTGIGYNERLIKEVMGNDFKVDSWDVFFKPEILSKLNKCGATVLDSPSDMICTALIYLNKDPQSTDKNDYKEAEKLLKTMIQNVTYMHSSQYANDLAGGEVCISVGWSGDIQLANQRSQEAGLDAIKYVIPKEGALMGYDMFAIPKDARNVNNAHLFLNYIMRPEVIADISNYVRYANANADATKFVDKEITNNPGIYYPKEMLERMHIVIPPNGIERILTKSWNRVRASAD</sequence>
<dbReference type="EMBL" id="AEVO01000120">
    <property type="protein sequence ID" value="EFY06430.1"/>
    <property type="molecule type" value="Genomic_DNA"/>
</dbReference>
<dbReference type="OrthoDB" id="9769319at2"/>
<keyword evidence="2 5" id="KW-0813">Transport</keyword>
<dbReference type="Gene3D" id="3.40.190.10">
    <property type="entry name" value="Periplasmic binding protein-like II"/>
    <property type="match status" value="2"/>
</dbReference>
<dbReference type="GO" id="GO:0015846">
    <property type="term" value="P:polyamine transport"/>
    <property type="evidence" value="ECO:0007669"/>
    <property type="project" value="InterPro"/>
</dbReference>
<evidence type="ECO:0000256" key="3">
    <source>
        <dbReference type="ARBA" id="ARBA00022729"/>
    </source>
</evidence>
<keyword evidence="4 5" id="KW-0574">Periplasm</keyword>
<dbReference type="HOGENOM" id="CLU_026974_1_4_6"/>
<name>E8LM26_SUCHY</name>
<evidence type="ECO:0000256" key="6">
    <source>
        <dbReference type="SAM" id="SignalP"/>
    </source>
</evidence>
<dbReference type="AlphaFoldDB" id="E8LM26"/>
<comment type="similarity">
    <text evidence="5">Belongs to the bacterial solute-binding protein PotD/PotF family.</text>
</comment>
<dbReference type="Pfam" id="PF13416">
    <property type="entry name" value="SBP_bac_8"/>
    <property type="match status" value="1"/>
</dbReference>
<dbReference type="PANTHER" id="PTHR30222">
    <property type="entry name" value="SPERMIDINE/PUTRESCINE-BINDING PERIPLASMIC PROTEIN"/>
    <property type="match status" value="1"/>
</dbReference>
<dbReference type="PIRSF" id="PIRSF019574">
    <property type="entry name" value="Periplasmic_polyamine_BP"/>
    <property type="match status" value="1"/>
</dbReference>
<comment type="caution">
    <text evidence="7">The sequence shown here is derived from an EMBL/GenBank/DDBJ whole genome shotgun (WGS) entry which is preliminary data.</text>
</comment>
<dbReference type="CDD" id="cd13659">
    <property type="entry name" value="PBP2_PotF"/>
    <property type="match status" value="1"/>
</dbReference>
<keyword evidence="3 6" id="KW-0732">Signal</keyword>
<gene>
    <name evidence="7" type="ORF">HMPREF9444_01800</name>
</gene>
<dbReference type="InterPro" id="IPR006059">
    <property type="entry name" value="SBP"/>
</dbReference>
<feature type="signal peptide" evidence="6">
    <location>
        <begin position="1"/>
        <end position="21"/>
    </location>
</feature>
<reference evidence="7 8" key="1">
    <citation type="submission" date="2011-01" db="EMBL/GenBank/DDBJ databases">
        <authorList>
            <person name="Weinstock G."/>
            <person name="Sodergren E."/>
            <person name="Clifton S."/>
            <person name="Fulton L."/>
            <person name="Fulton B."/>
            <person name="Courtney L."/>
            <person name="Fronick C."/>
            <person name="Harrison M."/>
            <person name="Strong C."/>
            <person name="Farmer C."/>
            <person name="Delahaunty K."/>
            <person name="Markovic C."/>
            <person name="Hall O."/>
            <person name="Minx P."/>
            <person name="Tomlinson C."/>
            <person name="Mitreva M."/>
            <person name="Hou S."/>
            <person name="Chen J."/>
            <person name="Wollam A."/>
            <person name="Pepin K.H."/>
            <person name="Johnson M."/>
            <person name="Bhonagiri V."/>
            <person name="Zhang X."/>
            <person name="Suruliraj S."/>
            <person name="Warren W."/>
            <person name="Chinwalla A."/>
            <person name="Mardis E.R."/>
            <person name="Wilson R.K."/>
        </authorList>
    </citation>
    <scope>NUCLEOTIDE SEQUENCE [LARGE SCALE GENOMIC DNA]</scope>
    <source>
        <strain evidence="8">DSM 22608 / JCM 16073 / KCTC 15190 / YIT 12066</strain>
    </source>
</reference>
<evidence type="ECO:0000256" key="5">
    <source>
        <dbReference type="PIRNR" id="PIRNR019574"/>
    </source>
</evidence>
<dbReference type="SUPFAM" id="SSF53850">
    <property type="entry name" value="Periplasmic binding protein-like II"/>
    <property type="match status" value="1"/>
</dbReference>
<protein>
    <recommendedName>
        <fullName evidence="5">Putrescine-binding periplasmic protein</fullName>
    </recommendedName>
</protein>
<dbReference type="STRING" id="762983.HMPREF9444_01800"/>
<dbReference type="InterPro" id="IPR001188">
    <property type="entry name" value="Sperm_putr-bd"/>
</dbReference>
<evidence type="ECO:0000313" key="8">
    <source>
        <dbReference type="Proteomes" id="UP000018458"/>
    </source>
</evidence>
<evidence type="ECO:0000256" key="2">
    <source>
        <dbReference type="ARBA" id="ARBA00022448"/>
    </source>
</evidence>
<feature type="chain" id="PRO_5003227174" description="Putrescine-binding periplasmic protein" evidence="6">
    <location>
        <begin position="22"/>
        <end position="362"/>
    </location>
</feature>
<evidence type="ECO:0000256" key="4">
    <source>
        <dbReference type="ARBA" id="ARBA00022764"/>
    </source>
</evidence>
<dbReference type="Proteomes" id="UP000018458">
    <property type="component" value="Unassembled WGS sequence"/>
</dbReference>
<dbReference type="GO" id="GO:0042597">
    <property type="term" value="C:periplasmic space"/>
    <property type="evidence" value="ECO:0007669"/>
    <property type="project" value="UniProtKB-SubCell"/>
</dbReference>
<keyword evidence="8" id="KW-1185">Reference proteome</keyword>
<comment type="subcellular location">
    <subcellularLocation>
        <location evidence="1 5">Periplasm</location>
    </subcellularLocation>
</comment>
<dbReference type="PANTHER" id="PTHR30222:SF12">
    <property type="entry name" value="NORSPERMIDINE SENSOR"/>
    <property type="match status" value="1"/>
</dbReference>
<comment type="function">
    <text evidence="5">Required for the activity of the bacterial periplasmic transport system of putrescine.</text>
</comment>